<dbReference type="PANTHER" id="PTHR30469:SF37">
    <property type="entry name" value="RAGD PROTEIN"/>
    <property type="match status" value="1"/>
</dbReference>
<comment type="similarity">
    <text evidence="1">Belongs to the membrane fusion protein (MFP) (TC 8.A.1) family.</text>
</comment>
<gene>
    <name evidence="7" type="ORF">PQR57_06695</name>
</gene>
<dbReference type="Gene3D" id="2.40.50.100">
    <property type="match status" value="1"/>
</dbReference>
<feature type="domain" description="Multidrug resistance protein MdtA-like barrel-sandwich hybrid" evidence="5">
    <location>
        <begin position="90"/>
        <end position="222"/>
    </location>
</feature>
<dbReference type="Gene3D" id="2.40.30.170">
    <property type="match status" value="1"/>
</dbReference>
<protein>
    <submittedName>
        <fullName evidence="7">Efflux RND transporter periplasmic adaptor subunit</fullName>
    </submittedName>
</protein>
<evidence type="ECO:0000256" key="3">
    <source>
        <dbReference type="SAM" id="Phobius"/>
    </source>
</evidence>
<dbReference type="NCBIfam" id="TIGR01730">
    <property type="entry name" value="RND_mfp"/>
    <property type="match status" value="1"/>
</dbReference>
<feature type="transmembrane region" description="Helical" evidence="3">
    <location>
        <begin position="21"/>
        <end position="41"/>
    </location>
</feature>
<dbReference type="InterPro" id="IPR006143">
    <property type="entry name" value="RND_pump_MFP"/>
</dbReference>
<keyword evidence="3" id="KW-0472">Membrane</keyword>
<proteinExistence type="inferred from homology"/>
<feature type="compositionally biased region" description="Low complexity" evidence="2">
    <location>
        <begin position="461"/>
        <end position="472"/>
    </location>
</feature>
<dbReference type="Pfam" id="PF25954">
    <property type="entry name" value="Beta-barrel_RND_2"/>
    <property type="match status" value="1"/>
</dbReference>
<feature type="region of interest" description="Disordered" evidence="2">
    <location>
        <begin position="445"/>
        <end position="472"/>
    </location>
</feature>
<dbReference type="RefSeq" id="WP_408176210.1">
    <property type="nucleotide sequence ID" value="NZ_JAQQEZ010000004.1"/>
</dbReference>
<sequence>MEGQRPDGSGTARDPAKAKRARWIGIAVAVAVIALAAQGIWSRHDAHAALERDAEHASQTSVEVVRPQKSTVGLDLVLPGNVQAFLDTPIYARTNGYLKKWYADIGAHVKNGQLLAEIDTPEVDDQLRAARADLANANANYALAKSTADRWTDMLKSKSVSKQETDEKVGDMLAKKATLDAARFNVARLEKTQSFQKVYAPFDGIVTARNVDVGALIDAGSSGGPAKELFHVAQADRLRVYVNVPQAYAQQVRAQQNAFLTLTETPAKHYPGTVARTAGAVDPQQRTMLVEVDVDNRNGDLLPGAYAQVHFALGTGAAPFTLPGNALLFRPDGVKVAIVDAQHKVKLVPVSLGTDFGTRVAIVSGLQGDEQVILNPQDSIVDGAPVRIVAAKAGEATAASGAAAGGEGAAGASGAAASGERGMGASGAAANGKAAAGASAAVASGGAAGSASGAVTNGDGAASSSSAIASRSETAHVASLLFARTSS</sequence>
<keyword evidence="8" id="KW-1185">Reference proteome</keyword>
<evidence type="ECO:0000259" key="6">
    <source>
        <dbReference type="Pfam" id="PF25954"/>
    </source>
</evidence>
<dbReference type="Pfam" id="PF25917">
    <property type="entry name" value="BSH_RND"/>
    <property type="match status" value="1"/>
</dbReference>
<feature type="domain" description="Multidrug resistance protein MdtA-like alpha-helical hairpin" evidence="4">
    <location>
        <begin position="127"/>
        <end position="185"/>
    </location>
</feature>
<evidence type="ECO:0000259" key="4">
    <source>
        <dbReference type="Pfam" id="PF25876"/>
    </source>
</evidence>
<evidence type="ECO:0000256" key="1">
    <source>
        <dbReference type="ARBA" id="ARBA00009477"/>
    </source>
</evidence>
<keyword evidence="3" id="KW-0812">Transmembrane</keyword>
<dbReference type="EMBL" id="JAQQEZ010000004">
    <property type="protein sequence ID" value="MFM0000697.1"/>
    <property type="molecule type" value="Genomic_DNA"/>
</dbReference>
<dbReference type="PANTHER" id="PTHR30469">
    <property type="entry name" value="MULTIDRUG RESISTANCE PROTEIN MDTA"/>
    <property type="match status" value="1"/>
</dbReference>
<dbReference type="Gene3D" id="1.10.287.470">
    <property type="entry name" value="Helix hairpin bin"/>
    <property type="match status" value="1"/>
</dbReference>
<dbReference type="InterPro" id="IPR058624">
    <property type="entry name" value="MdtA-like_HH"/>
</dbReference>
<feature type="compositionally biased region" description="Low complexity" evidence="2">
    <location>
        <begin position="445"/>
        <end position="454"/>
    </location>
</feature>
<name>A0ABW9AJC1_9BURK</name>
<comment type="caution">
    <text evidence="7">The sequence shown here is derived from an EMBL/GenBank/DDBJ whole genome shotgun (WGS) entry which is preliminary data.</text>
</comment>
<dbReference type="Proteomes" id="UP001629230">
    <property type="component" value="Unassembled WGS sequence"/>
</dbReference>
<dbReference type="InterPro" id="IPR058625">
    <property type="entry name" value="MdtA-like_BSH"/>
</dbReference>
<evidence type="ECO:0000259" key="5">
    <source>
        <dbReference type="Pfam" id="PF25917"/>
    </source>
</evidence>
<keyword evidence="3" id="KW-1133">Transmembrane helix</keyword>
<evidence type="ECO:0000313" key="7">
    <source>
        <dbReference type="EMBL" id="MFM0000697.1"/>
    </source>
</evidence>
<dbReference type="SUPFAM" id="SSF111369">
    <property type="entry name" value="HlyD-like secretion proteins"/>
    <property type="match status" value="1"/>
</dbReference>
<feature type="region of interest" description="Disordered" evidence="2">
    <location>
        <begin position="403"/>
        <end position="423"/>
    </location>
</feature>
<feature type="domain" description="CusB-like beta-barrel" evidence="6">
    <location>
        <begin position="241"/>
        <end position="312"/>
    </location>
</feature>
<organism evidence="7 8">
    <name type="scientific">Paraburkholderia dipogonis</name>
    <dbReference type="NCBI Taxonomy" id="1211383"/>
    <lineage>
        <taxon>Bacteria</taxon>
        <taxon>Pseudomonadati</taxon>
        <taxon>Pseudomonadota</taxon>
        <taxon>Betaproteobacteria</taxon>
        <taxon>Burkholderiales</taxon>
        <taxon>Burkholderiaceae</taxon>
        <taxon>Paraburkholderia</taxon>
    </lineage>
</organism>
<reference evidence="7 8" key="1">
    <citation type="journal article" date="2024" name="Chem. Sci.">
        <title>Discovery of megapolipeptins by genome mining of a Burkholderiales bacteria collection.</title>
        <authorList>
            <person name="Paulo B.S."/>
            <person name="Recchia M.J.J."/>
            <person name="Lee S."/>
            <person name="Fergusson C.H."/>
            <person name="Romanowski S.B."/>
            <person name="Hernandez A."/>
            <person name="Krull N."/>
            <person name="Liu D.Y."/>
            <person name="Cavanagh H."/>
            <person name="Bos A."/>
            <person name="Gray C.A."/>
            <person name="Murphy B.T."/>
            <person name="Linington R.G."/>
            <person name="Eustaquio A.S."/>
        </authorList>
    </citation>
    <scope>NUCLEOTIDE SEQUENCE [LARGE SCALE GENOMIC DNA]</scope>
    <source>
        <strain evidence="7 8">RL17-350-BIC-A</strain>
    </source>
</reference>
<dbReference type="InterPro" id="IPR058792">
    <property type="entry name" value="Beta-barrel_RND_2"/>
</dbReference>
<evidence type="ECO:0000313" key="8">
    <source>
        <dbReference type="Proteomes" id="UP001629230"/>
    </source>
</evidence>
<dbReference type="Pfam" id="PF25876">
    <property type="entry name" value="HH_MFP_RND"/>
    <property type="match status" value="1"/>
</dbReference>
<dbReference type="Gene3D" id="2.40.420.20">
    <property type="match status" value="1"/>
</dbReference>
<evidence type="ECO:0000256" key="2">
    <source>
        <dbReference type="SAM" id="MobiDB-lite"/>
    </source>
</evidence>
<accession>A0ABW9AJC1</accession>